<gene>
    <name evidence="1" type="ORF">LOD99_10248</name>
</gene>
<dbReference type="PANTHER" id="PTHR46114">
    <property type="entry name" value="APPLE DOMAIN-CONTAINING PROTEIN"/>
    <property type="match status" value="1"/>
</dbReference>
<keyword evidence="2" id="KW-1185">Reference proteome</keyword>
<evidence type="ECO:0000313" key="2">
    <source>
        <dbReference type="Proteomes" id="UP001165289"/>
    </source>
</evidence>
<comment type="caution">
    <text evidence="1">The sequence shown here is derived from an EMBL/GenBank/DDBJ whole genome shotgun (WGS) entry which is preliminary data.</text>
</comment>
<protein>
    <submittedName>
        <fullName evidence="1">Uncharacterized protein</fullName>
    </submittedName>
</protein>
<sequence>MQPGYTKYCCFLCEWDSRARQSHYIVKEWSLRHQLTAGTKSVSCQSLVNPEKILLPPLHIKLGLMKNFVKAIVKYNEEGEGFKYLKDKFPKVSDAKIKEGIFIGPQIRELFKDLNFEACLNSVEKAAWNSFISLNENFLGTKKSPIYEEIVVTLLDAFRTMGCNMSLKYTFFTHICNSFRKI</sequence>
<proteinExistence type="predicted"/>
<dbReference type="Proteomes" id="UP001165289">
    <property type="component" value="Unassembled WGS sequence"/>
</dbReference>
<reference evidence="1 2" key="1">
    <citation type="journal article" date="2023" name="BMC Biol.">
        <title>The compact genome of the sponge Oopsacas minuta (Hexactinellida) is lacking key metazoan core genes.</title>
        <authorList>
            <person name="Santini S."/>
            <person name="Schenkelaars Q."/>
            <person name="Jourda C."/>
            <person name="Duchesne M."/>
            <person name="Belahbib H."/>
            <person name="Rocher C."/>
            <person name="Selva M."/>
            <person name="Riesgo A."/>
            <person name="Vervoort M."/>
            <person name="Leys S.P."/>
            <person name="Kodjabachian L."/>
            <person name="Le Bivic A."/>
            <person name="Borchiellini C."/>
            <person name="Claverie J.M."/>
            <person name="Renard E."/>
        </authorList>
    </citation>
    <scope>NUCLEOTIDE SEQUENCE [LARGE SCALE GENOMIC DNA]</scope>
    <source>
        <strain evidence="1">SPO-2</strain>
    </source>
</reference>
<dbReference type="EMBL" id="JAKMXF010000025">
    <property type="protein sequence ID" value="KAI6660741.1"/>
    <property type="molecule type" value="Genomic_DNA"/>
</dbReference>
<dbReference type="PANTHER" id="PTHR46114:SF1">
    <property type="entry name" value="ZAD DOMAIN-CONTAINING PROTEIN"/>
    <property type="match status" value="1"/>
</dbReference>
<accession>A0AAV7KH47</accession>
<organism evidence="1 2">
    <name type="scientific">Oopsacas minuta</name>
    <dbReference type="NCBI Taxonomy" id="111878"/>
    <lineage>
        <taxon>Eukaryota</taxon>
        <taxon>Metazoa</taxon>
        <taxon>Porifera</taxon>
        <taxon>Hexactinellida</taxon>
        <taxon>Hexasterophora</taxon>
        <taxon>Lyssacinosida</taxon>
        <taxon>Leucopsacidae</taxon>
        <taxon>Oopsacas</taxon>
    </lineage>
</organism>
<dbReference type="AlphaFoldDB" id="A0AAV7KH47"/>
<name>A0AAV7KH47_9METZ</name>
<evidence type="ECO:0000313" key="1">
    <source>
        <dbReference type="EMBL" id="KAI6660741.1"/>
    </source>
</evidence>